<keyword evidence="1" id="KW-0472">Membrane</keyword>
<name>A0A7U3YNR3_DESPD</name>
<proteinExistence type="inferred from homology"/>
<dbReference type="Pfam" id="PF01809">
    <property type="entry name" value="YidD"/>
    <property type="match status" value="1"/>
</dbReference>
<gene>
    <name evidence="3" type="ordered locus">Despr_2633</name>
</gene>
<dbReference type="InterPro" id="IPR002696">
    <property type="entry name" value="Membr_insert_effic_factor_YidD"/>
</dbReference>
<evidence type="ECO:0000313" key="4">
    <source>
        <dbReference type="Proteomes" id="UP000006365"/>
    </source>
</evidence>
<keyword evidence="4" id="KW-1185">Reference proteome</keyword>
<dbReference type="HAMAP" id="MF_00386">
    <property type="entry name" value="UPF0161_YidD"/>
    <property type="match status" value="1"/>
</dbReference>
<comment type="function">
    <text evidence="1">Could be involved in insertion of integral membrane proteins into the membrane.</text>
</comment>
<organism evidence="3 4">
    <name type="scientific">Desulfobulbus propionicus (strain ATCC 33891 / DSM 2032 / VKM B-1956 / 1pr3)</name>
    <dbReference type="NCBI Taxonomy" id="577650"/>
    <lineage>
        <taxon>Bacteria</taxon>
        <taxon>Pseudomonadati</taxon>
        <taxon>Thermodesulfobacteriota</taxon>
        <taxon>Desulfobulbia</taxon>
        <taxon>Desulfobulbales</taxon>
        <taxon>Desulfobulbaceae</taxon>
        <taxon>Desulfobulbus</taxon>
    </lineage>
</organism>
<keyword evidence="1" id="KW-1003">Cell membrane</keyword>
<evidence type="ECO:0000256" key="1">
    <source>
        <dbReference type="HAMAP-Rule" id="MF_00386"/>
    </source>
</evidence>
<feature type="region of interest" description="Disordered" evidence="2">
    <location>
        <begin position="1"/>
        <end position="20"/>
    </location>
</feature>
<comment type="subcellular location">
    <subcellularLocation>
        <location evidence="1">Cell inner membrane</location>
        <topology evidence="1">Peripheral membrane protein</topology>
        <orientation evidence="1">Cytoplasmic side</orientation>
    </subcellularLocation>
</comment>
<dbReference type="GO" id="GO:0005886">
    <property type="term" value="C:plasma membrane"/>
    <property type="evidence" value="ECO:0007669"/>
    <property type="project" value="UniProtKB-SubCell"/>
</dbReference>
<dbReference type="EMBL" id="CP002364">
    <property type="protein sequence ID" value="ADW18769.1"/>
    <property type="molecule type" value="Genomic_DNA"/>
</dbReference>
<comment type="similarity">
    <text evidence="1">Belongs to the UPF0161 family.</text>
</comment>
<dbReference type="AlphaFoldDB" id="A0A7U3YNR3"/>
<evidence type="ECO:0000313" key="3">
    <source>
        <dbReference type="EMBL" id="ADW18769.1"/>
    </source>
</evidence>
<dbReference type="SMART" id="SM01234">
    <property type="entry name" value="Haemolytic"/>
    <property type="match status" value="1"/>
</dbReference>
<accession>A0A7U3YNR3</accession>
<sequence length="92" mass="10437">MAFDDHHPSSSSEGKSGRSWRKAPAMCLIALFRGYQLLLSPLFPPVCRFIPSCSQYAIEAVRKHGVFRGTLMAIWRILRCHPFSRGGYDPVR</sequence>
<reference evidence="3 4" key="1">
    <citation type="journal article" date="2011" name="Stand. Genomic Sci.">
        <title>Complete genome sequence of Desulfobulbus propionicus type strain (1pr3).</title>
        <authorList>
            <person name="Pagani I."/>
            <person name="Lapidus A."/>
            <person name="Nolan M."/>
            <person name="Lucas S."/>
            <person name="Hammon N."/>
            <person name="Deshpande S."/>
            <person name="Cheng J.F."/>
            <person name="Chertkov O."/>
            <person name="Davenport K."/>
            <person name="Tapia R."/>
            <person name="Han C."/>
            <person name="Goodwin L."/>
            <person name="Pitluck S."/>
            <person name="Liolios K."/>
            <person name="Mavromatis K."/>
            <person name="Ivanova N."/>
            <person name="Mikhailova N."/>
            <person name="Pati A."/>
            <person name="Chen A."/>
            <person name="Palaniappan K."/>
            <person name="Land M."/>
            <person name="Hauser L."/>
            <person name="Chang Y.J."/>
            <person name="Jeffries C.D."/>
            <person name="Detter J.C."/>
            <person name="Brambilla E."/>
            <person name="Kannan K.P."/>
            <person name="Djao O.D."/>
            <person name="Rohde M."/>
            <person name="Pukall R."/>
            <person name="Spring S."/>
            <person name="Goker M."/>
            <person name="Sikorski J."/>
            <person name="Woyke T."/>
            <person name="Bristow J."/>
            <person name="Eisen J.A."/>
            <person name="Markowitz V."/>
            <person name="Hugenholtz P."/>
            <person name="Kyrpides N.C."/>
            <person name="Klenk H.P."/>
        </authorList>
    </citation>
    <scope>NUCLEOTIDE SEQUENCE [LARGE SCALE GENOMIC DNA]</scope>
    <source>
        <strain evidence="4">ATCC 33891 / DSM 2032 / 1pr3</strain>
    </source>
</reference>
<dbReference type="KEGG" id="dpr:Despr_2633"/>
<dbReference type="PANTHER" id="PTHR33383">
    <property type="entry name" value="MEMBRANE PROTEIN INSERTION EFFICIENCY FACTOR-RELATED"/>
    <property type="match status" value="1"/>
</dbReference>
<dbReference type="Proteomes" id="UP000006365">
    <property type="component" value="Chromosome"/>
</dbReference>
<dbReference type="PANTHER" id="PTHR33383:SF1">
    <property type="entry name" value="MEMBRANE PROTEIN INSERTION EFFICIENCY FACTOR-RELATED"/>
    <property type="match status" value="1"/>
</dbReference>
<keyword evidence="1" id="KW-0997">Cell inner membrane</keyword>
<dbReference type="NCBIfam" id="TIGR00278">
    <property type="entry name" value="membrane protein insertion efficiency factor YidD"/>
    <property type="match status" value="1"/>
</dbReference>
<evidence type="ECO:0000256" key="2">
    <source>
        <dbReference type="SAM" id="MobiDB-lite"/>
    </source>
</evidence>
<protein>
    <recommendedName>
        <fullName evidence="1">Putative membrane protein insertion efficiency factor</fullName>
    </recommendedName>
</protein>